<protein>
    <submittedName>
        <fullName evidence="1">Uncharacterized protein</fullName>
    </submittedName>
</protein>
<evidence type="ECO:0000313" key="1">
    <source>
        <dbReference type="EMBL" id="KKM56942.1"/>
    </source>
</evidence>
<proteinExistence type="predicted"/>
<name>A0A0F9L685_9ZZZZ</name>
<dbReference type="AlphaFoldDB" id="A0A0F9L685"/>
<feature type="non-terminal residue" evidence="1">
    <location>
        <position position="1"/>
    </location>
</feature>
<reference evidence="1" key="1">
    <citation type="journal article" date="2015" name="Nature">
        <title>Complex archaea that bridge the gap between prokaryotes and eukaryotes.</title>
        <authorList>
            <person name="Spang A."/>
            <person name="Saw J.H."/>
            <person name="Jorgensen S.L."/>
            <person name="Zaremba-Niedzwiedzka K."/>
            <person name="Martijn J."/>
            <person name="Lind A.E."/>
            <person name="van Eijk R."/>
            <person name="Schleper C."/>
            <person name="Guy L."/>
            <person name="Ettema T.J."/>
        </authorList>
    </citation>
    <scope>NUCLEOTIDE SEQUENCE</scope>
</reference>
<organism evidence="1">
    <name type="scientific">marine sediment metagenome</name>
    <dbReference type="NCBI Taxonomy" id="412755"/>
    <lineage>
        <taxon>unclassified sequences</taxon>
        <taxon>metagenomes</taxon>
        <taxon>ecological metagenomes</taxon>
    </lineage>
</organism>
<comment type="caution">
    <text evidence="1">The sequence shown here is derived from an EMBL/GenBank/DDBJ whole genome shotgun (WGS) entry which is preliminary data.</text>
</comment>
<gene>
    <name evidence="1" type="ORF">LCGC14_1551150</name>
</gene>
<sequence length="24" mass="2667">TIDSIVVKNESSTALTIKVRIYSE</sequence>
<dbReference type="EMBL" id="LAZR01011859">
    <property type="protein sequence ID" value="KKM56942.1"/>
    <property type="molecule type" value="Genomic_DNA"/>
</dbReference>
<accession>A0A0F9L685</accession>